<dbReference type="InterPro" id="IPR011335">
    <property type="entry name" value="Restrct_endonuc-II-like"/>
</dbReference>
<dbReference type="RefSeq" id="WP_094016507.1">
    <property type="nucleotide sequence ID" value="NZ_NMQW01000027.1"/>
</dbReference>
<dbReference type="NCBIfam" id="NF009150">
    <property type="entry name" value="PRK12497.1-3"/>
    <property type="match status" value="1"/>
</dbReference>
<comment type="similarity">
    <text evidence="1 2">Belongs to the UPF0102 family.</text>
</comment>
<keyword evidence="4" id="KW-1185">Reference proteome</keyword>
<evidence type="ECO:0000313" key="4">
    <source>
        <dbReference type="Proteomes" id="UP000215509"/>
    </source>
</evidence>
<sequence length="124" mass="14298">MSESILTRKQLGELGERLAAAYLEQNGYQIHGRNWRCRTGEIDIIAMEGKVLVFVEVRTRSGRSTFGTPQESVNYKKQLQVMETAQWYIHRFQLQSLQPRFDVVSVLTDKAGQLVKLDHIQNAF</sequence>
<dbReference type="Proteomes" id="UP000215509">
    <property type="component" value="Unassembled WGS sequence"/>
</dbReference>
<dbReference type="NCBIfam" id="TIGR00252">
    <property type="entry name" value="YraN family protein"/>
    <property type="match status" value="1"/>
</dbReference>
<dbReference type="PANTHER" id="PTHR34039">
    <property type="entry name" value="UPF0102 PROTEIN YRAN"/>
    <property type="match status" value="1"/>
</dbReference>
<dbReference type="NCBIfam" id="NF009154">
    <property type="entry name" value="PRK12497.3-3"/>
    <property type="match status" value="1"/>
</dbReference>
<dbReference type="CDD" id="cd20736">
    <property type="entry name" value="PoNe_Nuclease"/>
    <property type="match status" value="1"/>
</dbReference>
<organism evidence="3 4">
    <name type="scientific">Paenibacillus rigui</name>
    <dbReference type="NCBI Taxonomy" id="554312"/>
    <lineage>
        <taxon>Bacteria</taxon>
        <taxon>Bacillati</taxon>
        <taxon>Bacillota</taxon>
        <taxon>Bacilli</taxon>
        <taxon>Bacillales</taxon>
        <taxon>Paenibacillaceae</taxon>
        <taxon>Paenibacillus</taxon>
    </lineage>
</organism>
<reference evidence="3 4" key="1">
    <citation type="submission" date="2017-07" db="EMBL/GenBank/DDBJ databases">
        <title>Genome sequencing and assembly of Paenibacillus rigui.</title>
        <authorList>
            <person name="Mayilraj S."/>
        </authorList>
    </citation>
    <scope>NUCLEOTIDE SEQUENCE [LARGE SCALE GENOMIC DNA]</scope>
    <source>
        <strain evidence="3 4">JCM 16352</strain>
    </source>
</reference>
<gene>
    <name evidence="3" type="ORF">CF651_19295</name>
</gene>
<dbReference type="Pfam" id="PF02021">
    <property type="entry name" value="UPF0102"/>
    <property type="match status" value="1"/>
</dbReference>
<dbReference type="OrthoDB" id="9802516at2"/>
<dbReference type="Gene3D" id="3.40.1350.10">
    <property type="match status" value="1"/>
</dbReference>
<dbReference type="EMBL" id="NMQW01000027">
    <property type="protein sequence ID" value="OXM84652.1"/>
    <property type="molecule type" value="Genomic_DNA"/>
</dbReference>
<dbReference type="PANTHER" id="PTHR34039:SF1">
    <property type="entry name" value="UPF0102 PROTEIN YRAN"/>
    <property type="match status" value="1"/>
</dbReference>
<comment type="caution">
    <text evidence="3">The sequence shown here is derived from an EMBL/GenBank/DDBJ whole genome shotgun (WGS) entry which is preliminary data.</text>
</comment>
<evidence type="ECO:0000256" key="1">
    <source>
        <dbReference type="ARBA" id="ARBA00006738"/>
    </source>
</evidence>
<evidence type="ECO:0000256" key="2">
    <source>
        <dbReference type="HAMAP-Rule" id="MF_00048"/>
    </source>
</evidence>
<name>A0A229UMQ1_9BACL</name>
<dbReference type="HAMAP" id="MF_00048">
    <property type="entry name" value="UPF0102"/>
    <property type="match status" value="1"/>
</dbReference>
<evidence type="ECO:0000313" key="3">
    <source>
        <dbReference type="EMBL" id="OXM84652.1"/>
    </source>
</evidence>
<dbReference type="SUPFAM" id="SSF52980">
    <property type="entry name" value="Restriction endonuclease-like"/>
    <property type="match status" value="1"/>
</dbReference>
<accession>A0A229UMQ1</accession>
<dbReference type="AlphaFoldDB" id="A0A229UMQ1"/>
<dbReference type="InterPro" id="IPR003509">
    <property type="entry name" value="UPF0102_YraN-like"/>
</dbReference>
<dbReference type="GO" id="GO:0003676">
    <property type="term" value="F:nucleic acid binding"/>
    <property type="evidence" value="ECO:0007669"/>
    <property type="project" value="InterPro"/>
</dbReference>
<protein>
    <recommendedName>
        <fullName evidence="2">UPF0102 protein CF651_19295</fullName>
    </recommendedName>
</protein>
<dbReference type="InterPro" id="IPR011856">
    <property type="entry name" value="tRNA_endonuc-like_dom_sf"/>
</dbReference>
<proteinExistence type="inferred from homology"/>